<organism evidence="1 2">
    <name type="scientific">Portunus trituberculatus</name>
    <name type="common">Swimming crab</name>
    <name type="synonym">Neptunus trituberculatus</name>
    <dbReference type="NCBI Taxonomy" id="210409"/>
    <lineage>
        <taxon>Eukaryota</taxon>
        <taxon>Metazoa</taxon>
        <taxon>Ecdysozoa</taxon>
        <taxon>Arthropoda</taxon>
        <taxon>Crustacea</taxon>
        <taxon>Multicrustacea</taxon>
        <taxon>Malacostraca</taxon>
        <taxon>Eumalacostraca</taxon>
        <taxon>Eucarida</taxon>
        <taxon>Decapoda</taxon>
        <taxon>Pleocyemata</taxon>
        <taxon>Brachyura</taxon>
        <taxon>Eubrachyura</taxon>
        <taxon>Portunoidea</taxon>
        <taxon>Portunidae</taxon>
        <taxon>Portuninae</taxon>
        <taxon>Portunus</taxon>
    </lineage>
</organism>
<dbReference type="AlphaFoldDB" id="A0A5B7JIQ7"/>
<proteinExistence type="predicted"/>
<reference evidence="1 2" key="1">
    <citation type="submission" date="2019-05" db="EMBL/GenBank/DDBJ databases">
        <title>Another draft genome of Portunus trituberculatus and its Hox gene families provides insights of decapod evolution.</title>
        <authorList>
            <person name="Jeong J.-H."/>
            <person name="Song I."/>
            <person name="Kim S."/>
            <person name="Choi T."/>
            <person name="Kim D."/>
            <person name="Ryu S."/>
            <person name="Kim W."/>
        </authorList>
    </citation>
    <scope>NUCLEOTIDE SEQUENCE [LARGE SCALE GENOMIC DNA]</scope>
    <source>
        <tissue evidence="1">Muscle</tissue>
    </source>
</reference>
<name>A0A5B7JIQ7_PORTR</name>
<sequence length="102" mass="11032">MNALMEDWNCWEYVYFSPPPATPIPLMTRRALSGPSRGSGADEMLLSLPARFGLHSKQPGHTTPSVTTSMLRVFGANSQHVLLSGAVGQMLPTLNTCSVQQS</sequence>
<gene>
    <name evidence="1" type="ORF">E2C01_091288</name>
</gene>
<keyword evidence="2" id="KW-1185">Reference proteome</keyword>
<evidence type="ECO:0000313" key="1">
    <source>
        <dbReference type="EMBL" id="MPC96052.1"/>
    </source>
</evidence>
<dbReference type="EMBL" id="VSRR010104466">
    <property type="protein sequence ID" value="MPC96052.1"/>
    <property type="molecule type" value="Genomic_DNA"/>
</dbReference>
<accession>A0A5B7JIQ7</accession>
<comment type="caution">
    <text evidence="1">The sequence shown here is derived from an EMBL/GenBank/DDBJ whole genome shotgun (WGS) entry which is preliminary data.</text>
</comment>
<evidence type="ECO:0000313" key="2">
    <source>
        <dbReference type="Proteomes" id="UP000324222"/>
    </source>
</evidence>
<dbReference type="Proteomes" id="UP000324222">
    <property type="component" value="Unassembled WGS sequence"/>
</dbReference>
<protein>
    <submittedName>
        <fullName evidence="1">Uncharacterized protein</fullName>
    </submittedName>
</protein>